<protein>
    <submittedName>
        <fullName evidence="1">Uncharacterized protein</fullName>
    </submittedName>
</protein>
<sequence>MPRVSDPFIMSKTPYLLDLAWINQRHDLSGEMARRFLMYGHAVLNKAQAEKRYPILVETCPPCWAFTRAENLQKDRGHERTFCNAIKPSLVSPNWCSLSYHVGHGASCRDRLWLNHGYVSAESGTLTATTSFPKSASSTP</sequence>
<dbReference type="EMBL" id="ML734558">
    <property type="protein sequence ID" value="KAB8251833.1"/>
    <property type="molecule type" value="Genomic_DNA"/>
</dbReference>
<proteinExistence type="predicted"/>
<accession>A0A5N6HGR8</accession>
<dbReference type="AlphaFoldDB" id="A0A5N6HGR8"/>
<name>A0A5N6HGR8_ASPFL</name>
<evidence type="ECO:0000313" key="1">
    <source>
        <dbReference type="EMBL" id="KAB8251833.1"/>
    </source>
</evidence>
<dbReference type="Proteomes" id="UP000325434">
    <property type="component" value="Unassembled WGS sequence"/>
</dbReference>
<gene>
    <name evidence="1" type="ORF">BDV35DRAFT_297248</name>
</gene>
<organism evidence="1">
    <name type="scientific">Aspergillus flavus</name>
    <dbReference type="NCBI Taxonomy" id="5059"/>
    <lineage>
        <taxon>Eukaryota</taxon>
        <taxon>Fungi</taxon>
        <taxon>Dikarya</taxon>
        <taxon>Ascomycota</taxon>
        <taxon>Pezizomycotina</taxon>
        <taxon>Eurotiomycetes</taxon>
        <taxon>Eurotiomycetidae</taxon>
        <taxon>Eurotiales</taxon>
        <taxon>Aspergillaceae</taxon>
        <taxon>Aspergillus</taxon>
        <taxon>Aspergillus subgen. Circumdati</taxon>
    </lineage>
</organism>
<reference evidence="1" key="1">
    <citation type="submission" date="2019-04" db="EMBL/GenBank/DDBJ databases">
        <title>Friends and foes A comparative genomics study of 23 Aspergillus species from section Flavi.</title>
        <authorList>
            <consortium name="DOE Joint Genome Institute"/>
            <person name="Kjaerbolling I."/>
            <person name="Vesth T."/>
            <person name="Frisvad J.C."/>
            <person name="Nybo J.L."/>
            <person name="Theobald S."/>
            <person name="Kildgaard S."/>
            <person name="Isbrandt T."/>
            <person name="Kuo A."/>
            <person name="Sato A."/>
            <person name="Lyhne E.K."/>
            <person name="Kogle M.E."/>
            <person name="Wiebenga A."/>
            <person name="Kun R.S."/>
            <person name="Lubbers R.J."/>
            <person name="Makela M.R."/>
            <person name="Barry K."/>
            <person name="Chovatia M."/>
            <person name="Clum A."/>
            <person name="Daum C."/>
            <person name="Haridas S."/>
            <person name="He G."/>
            <person name="LaButti K."/>
            <person name="Lipzen A."/>
            <person name="Mondo S."/>
            <person name="Riley R."/>
            <person name="Salamov A."/>
            <person name="Simmons B.A."/>
            <person name="Magnuson J.K."/>
            <person name="Henrissat B."/>
            <person name="Mortensen U.H."/>
            <person name="Larsen T.O."/>
            <person name="Devries R.P."/>
            <person name="Grigoriev I.V."/>
            <person name="Machida M."/>
            <person name="Baker S.E."/>
            <person name="Andersen M.R."/>
        </authorList>
    </citation>
    <scope>NUCLEOTIDE SEQUENCE [LARGE SCALE GENOMIC DNA]</scope>
    <source>
        <strain evidence="1">CBS 121.62</strain>
    </source>
</reference>